<comment type="caution">
    <text evidence="1">The sequence shown here is derived from an EMBL/GenBank/DDBJ whole genome shotgun (WGS) entry which is preliminary data.</text>
</comment>
<organism evidence="1 2">
    <name type="scientific">Catharanthus roseus</name>
    <name type="common">Madagascar periwinkle</name>
    <name type="synonym">Vinca rosea</name>
    <dbReference type="NCBI Taxonomy" id="4058"/>
    <lineage>
        <taxon>Eukaryota</taxon>
        <taxon>Viridiplantae</taxon>
        <taxon>Streptophyta</taxon>
        <taxon>Embryophyta</taxon>
        <taxon>Tracheophyta</taxon>
        <taxon>Spermatophyta</taxon>
        <taxon>Magnoliopsida</taxon>
        <taxon>eudicotyledons</taxon>
        <taxon>Gunneridae</taxon>
        <taxon>Pentapetalae</taxon>
        <taxon>asterids</taxon>
        <taxon>lamiids</taxon>
        <taxon>Gentianales</taxon>
        <taxon>Apocynaceae</taxon>
        <taxon>Rauvolfioideae</taxon>
        <taxon>Vinceae</taxon>
        <taxon>Catharanthinae</taxon>
        <taxon>Catharanthus</taxon>
    </lineage>
</organism>
<gene>
    <name evidence="1" type="ORF">M9H77_18799</name>
</gene>
<accession>A0ACC0B8F1</accession>
<sequence length="104" mass="12194">MLSLIDRKGEEEVELHRSVLEFSLEEVYYTIYQADNSFTFTEANLLLWVSEDFHKFTPFNISRTLKQNAIKLLHKWQFVAPRVPRDLSISARFSISSAVFMAFS</sequence>
<evidence type="ECO:0000313" key="1">
    <source>
        <dbReference type="EMBL" id="KAI5668946.1"/>
    </source>
</evidence>
<dbReference type="Proteomes" id="UP001060085">
    <property type="component" value="Linkage Group LG04"/>
</dbReference>
<reference evidence="2" key="1">
    <citation type="journal article" date="2023" name="Nat. Plants">
        <title>Single-cell RNA sequencing provides a high-resolution roadmap for understanding the multicellular compartmentation of specialized metabolism.</title>
        <authorList>
            <person name="Sun S."/>
            <person name="Shen X."/>
            <person name="Li Y."/>
            <person name="Li Y."/>
            <person name="Wang S."/>
            <person name="Li R."/>
            <person name="Zhang H."/>
            <person name="Shen G."/>
            <person name="Guo B."/>
            <person name="Wei J."/>
            <person name="Xu J."/>
            <person name="St-Pierre B."/>
            <person name="Chen S."/>
            <person name="Sun C."/>
        </authorList>
    </citation>
    <scope>NUCLEOTIDE SEQUENCE [LARGE SCALE GENOMIC DNA]</scope>
</reference>
<dbReference type="EMBL" id="CM044704">
    <property type="protein sequence ID" value="KAI5668946.1"/>
    <property type="molecule type" value="Genomic_DNA"/>
</dbReference>
<evidence type="ECO:0000313" key="2">
    <source>
        <dbReference type="Proteomes" id="UP001060085"/>
    </source>
</evidence>
<proteinExistence type="predicted"/>
<name>A0ACC0B8F1_CATRO</name>
<protein>
    <submittedName>
        <fullName evidence="1">Uncharacterized protein</fullName>
    </submittedName>
</protein>
<keyword evidence="2" id="KW-1185">Reference proteome</keyword>